<dbReference type="Proteomes" id="UP001519293">
    <property type="component" value="Unassembled WGS sequence"/>
</dbReference>
<proteinExistence type="predicted"/>
<keyword evidence="2" id="KW-1185">Reference proteome</keyword>
<evidence type="ECO:0000313" key="2">
    <source>
        <dbReference type="Proteomes" id="UP001519293"/>
    </source>
</evidence>
<name>A0ABS4RJZ1_9BACI</name>
<evidence type="ECO:0000313" key="1">
    <source>
        <dbReference type="EMBL" id="MBP2243186.1"/>
    </source>
</evidence>
<dbReference type="EMBL" id="JAGIKZ010000037">
    <property type="protein sequence ID" value="MBP2243186.1"/>
    <property type="molecule type" value="Genomic_DNA"/>
</dbReference>
<accession>A0ABS4RJZ1</accession>
<comment type="caution">
    <text evidence="1">The sequence shown here is derived from an EMBL/GenBank/DDBJ whole genome shotgun (WGS) entry which is preliminary data.</text>
</comment>
<sequence length="39" mass="4450">MLAIWNRKDIAHDAKIKKTESSSTEFTIGDNIKSKEEVD</sequence>
<organism evidence="1 2">
    <name type="scientific">Cytobacillus eiseniae</name>
    <dbReference type="NCBI Taxonomy" id="762947"/>
    <lineage>
        <taxon>Bacteria</taxon>
        <taxon>Bacillati</taxon>
        <taxon>Bacillota</taxon>
        <taxon>Bacilli</taxon>
        <taxon>Bacillales</taxon>
        <taxon>Bacillaceae</taxon>
        <taxon>Cytobacillus</taxon>
    </lineage>
</organism>
<reference evidence="1 2" key="1">
    <citation type="submission" date="2021-03" db="EMBL/GenBank/DDBJ databases">
        <title>Genomic Encyclopedia of Type Strains, Phase IV (KMG-IV): sequencing the most valuable type-strain genomes for metagenomic binning, comparative biology and taxonomic classification.</title>
        <authorList>
            <person name="Goeker M."/>
        </authorList>
    </citation>
    <scope>NUCLEOTIDE SEQUENCE [LARGE SCALE GENOMIC DNA]</scope>
    <source>
        <strain evidence="1 2">DSM 26675</strain>
    </source>
</reference>
<gene>
    <name evidence="1" type="ORF">J2Z40_003774</name>
</gene>
<protein>
    <submittedName>
        <fullName evidence="1">Uncharacterized protein</fullName>
    </submittedName>
</protein>